<dbReference type="PANTHER" id="PTHR43649">
    <property type="entry name" value="ARABINOSE-BINDING PROTEIN-RELATED"/>
    <property type="match status" value="1"/>
</dbReference>
<evidence type="ECO:0000259" key="2">
    <source>
        <dbReference type="Pfam" id="PF12010"/>
    </source>
</evidence>
<dbReference type="SUPFAM" id="SSF53850">
    <property type="entry name" value="Periplasmic binding protein-like II"/>
    <property type="match status" value="1"/>
</dbReference>
<proteinExistence type="predicted"/>
<dbReference type="KEGG" id="ppsc:EHS13_32540"/>
<gene>
    <name evidence="3" type="ORF">EHS13_32540</name>
</gene>
<evidence type="ECO:0000313" key="3">
    <source>
        <dbReference type="EMBL" id="QGQ99257.1"/>
    </source>
</evidence>
<accession>A0A6B8RTN5</accession>
<dbReference type="InterPro" id="IPR050490">
    <property type="entry name" value="Bact_solute-bd_prot1"/>
</dbReference>
<feature type="chain" id="PRO_5025563632" evidence="1">
    <location>
        <begin position="31"/>
        <end position="526"/>
    </location>
</feature>
<dbReference type="PROSITE" id="PS51257">
    <property type="entry name" value="PROKAR_LIPOPROTEIN"/>
    <property type="match status" value="1"/>
</dbReference>
<dbReference type="Proteomes" id="UP000426246">
    <property type="component" value="Chromosome"/>
</dbReference>
<dbReference type="RefSeq" id="WP_155704367.1">
    <property type="nucleotide sequence ID" value="NZ_CP034235.1"/>
</dbReference>
<dbReference type="OrthoDB" id="7936627at2"/>
<evidence type="ECO:0000256" key="1">
    <source>
        <dbReference type="SAM" id="SignalP"/>
    </source>
</evidence>
<dbReference type="Pfam" id="PF12010">
    <property type="entry name" value="DUF3502"/>
    <property type="match status" value="1"/>
</dbReference>
<feature type="signal peptide" evidence="1">
    <location>
        <begin position="1"/>
        <end position="30"/>
    </location>
</feature>
<sequence>MNRTFNNALKICFVSMLCFTLVLSGCTKKAATDDAVTTSMAPTATAVATATAAPSAAPAVETAAPTEAPQLESVTLTWHYPQPNAQADLKAVEEAVNKITQDKIKATIKLEPFDFGEYEDKMNTIVSASDDFDIAFTANWLFDYSSNASKGAFVALDDPATNLLAQYGTDLVPLMPELMWNDTKINGKMYGIPSYQIAAKATGVLVQKQFADKYKLDLSSLHKYEDLEPFLEQIKQNEKGIVPWGNAQFFTGAIYGFDDTTPATIRQNDSTYTVVDIAFTTEYEQYLKLARSWYQKGYIHPDIATMKNPEEELLGKGKVAAAFDPTSKPGVEAEEKESWGGNELVAHRITEPMFTGATSGLNAISRTSKNPERAIMFLNLVNSDKDLYNLLSFGIENKHYTKVGENTIKVLHDNGYAPDTNWVIGDVFNGYLQEGQPADTWELTKQLNLSAKASPLLGFSFNEEPVQTELANVDAVAEKYAIGLESGTLETDKYLAEYRKKLKSAGSEKIVEEKQKQLNAWLATKK</sequence>
<feature type="domain" description="DUF3502" evidence="2">
    <location>
        <begin position="455"/>
        <end position="523"/>
    </location>
</feature>
<dbReference type="PANTHER" id="PTHR43649:SF17">
    <property type="entry name" value="ABC TRANSPORTER SOLUTE BINDING PROTEIN-SUGAR TRANSPORT"/>
    <property type="match status" value="1"/>
</dbReference>
<keyword evidence="4" id="KW-1185">Reference proteome</keyword>
<protein>
    <submittedName>
        <fullName evidence="3">DUF3502 domain-containing protein</fullName>
    </submittedName>
</protein>
<dbReference type="EMBL" id="CP034235">
    <property type="protein sequence ID" value="QGQ99257.1"/>
    <property type="molecule type" value="Genomic_DNA"/>
</dbReference>
<dbReference type="InterPro" id="IPR022627">
    <property type="entry name" value="DUF3502"/>
</dbReference>
<name>A0A6B8RTN5_9BACL</name>
<dbReference type="AlphaFoldDB" id="A0A6B8RTN5"/>
<evidence type="ECO:0000313" key="4">
    <source>
        <dbReference type="Proteomes" id="UP000426246"/>
    </source>
</evidence>
<reference evidence="4" key="1">
    <citation type="submission" date="2018-11" db="EMBL/GenBank/DDBJ databases">
        <title>Complete genome sequence of Paenibacillus sp. ML311-T8.</title>
        <authorList>
            <person name="Nam Y.-D."/>
            <person name="Kang J."/>
            <person name="Chung W.-H."/>
            <person name="Park Y.S."/>
        </authorList>
    </citation>
    <scope>NUCLEOTIDE SEQUENCE [LARGE SCALE GENOMIC DNA]</scope>
    <source>
        <strain evidence="4">ML311-T8</strain>
    </source>
</reference>
<keyword evidence="1" id="KW-0732">Signal</keyword>
<organism evidence="3 4">
    <name type="scientific">Paenibacillus psychroresistens</name>
    <dbReference type="NCBI Taxonomy" id="1778678"/>
    <lineage>
        <taxon>Bacteria</taxon>
        <taxon>Bacillati</taxon>
        <taxon>Bacillota</taxon>
        <taxon>Bacilli</taxon>
        <taxon>Bacillales</taxon>
        <taxon>Paenibacillaceae</taxon>
        <taxon>Paenibacillus</taxon>
    </lineage>
</organism>
<dbReference type="Gene3D" id="3.40.190.10">
    <property type="entry name" value="Periplasmic binding protein-like II"/>
    <property type="match status" value="1"/>
</dbReference>